<feature type="region of interest" description="Disordered" evidence="9">
    <location>
        <begin position="876"/>
        <end position="932"/>
    </location>
</feature>
<feature type="region of interest" description="Disordered" evidence="9">
    <location>
        <begin position="145"/>
        <end position="178"/>
    </location>
</feature>
<dbReference type="Gene3D" id="3.40.50.300">
    <property type="entry name" value="P-loop containing nucleotide triphosphate hydrolases"/>
    <property type="match status" value="1"/>
</dbReference>
<evidence type="ECO:0000256" key="9">
    <source>
        <dbReference type="SAM" id="MobiDB-lite"/>
    </source>
</evidence>
<dbReference type="InterPro" id="IPR001650">
    <property type="entry name" value="Helicase_C-like"/>
</dbReference>
<evidence type="ECO:0000256" key="1">
    <source>
        <dbReference type="ARBA" id="ARBA00004123"/>
    </source>
</evidence>
<organism evidence="12 13">
    <name type="scientific">Chlorella sorokiniana</name>
    <name type="common">Freshwater green alga</name>
    <dbReference type="NCBI Taxonomy" id="3076"/>
    <lineage>
        <taxon>Eukaryota</taxon>
        <taxon>Viridiplantae</taxon>
        <taxon>Chlorophyta</taxon>
        <taxon>core chlorophytes</taxon>
        <taxon>Trebouxiophyceae</taxon>
        <taxon>Chlorellales</taxon>
        <taxon>Chlorellaceae</taxon>
        <taxon>Chlorella clade</taxon>
        <taxon>Chlorella</taxon>
    </lineage>
</organism>
<dbReference type="PROSITE" id="PS51192">
    <property type="entry name" value="HELICASE_ATP_BIND_1"/>
    <property type="match status" value="1"/>
</dbReference>
<dbReference type="Gene3D" id="3.40.50.10810">
    <property type="entry name" value="Tandem AAA-ATPase domain"/>
    <property type="match status" value="1"/>
</dbReference>
<dbReference type="EMBL" id="LHPG02000021">
    <property type="protein sequence ID" value="PRW20842.1"/>
    <property type="molecule type" value="Genomic_DNA"/>
</dbReference>
<evidence type="ECO:0000256" key="5">
    <source>
        <dbReference type="ARBA" id="ARBA00022806"/>
    </source>
</evidence>
<gene>
    <name evidence="12" type="ORF">C2E21_8660</name>
</gene>
<comment type="caution">
    <text evidence="12">The sequence shown here is derived from an EMBL/GenBank/DDBJ whole genome shotgun (WGS) entry which is preliminary data.</text>
</comment>
<keyword evidence="6" id="KW-0067">ATP-binding</keyword>
<dbReference type="PROSITE" id="PS51194">
    <property type="entry name" value="HELICASE_CTER"/>
    <property type="match status" value="1"/>
</dbReference>
<feature type="domain" description="Helicase C-terminal" evidence="11">
    <location>
        <begin position="524"/>
        <end position="677"/>
    </location>
</feature>
<proteinExistence type="inferred from homology"/>
<dbReference type="SMART" id="SM00490">
    <property type="entry name" value="HELICc"/>
    <property type="match status" value="1"/>
</dbReference>
<evidence type="ECO:0000256" key="3">
    <source>
        <dbReference type="ARBA" id="ARBA00022741"/>
    </source>
</evidence>
<dbReference type="InterPro" id="IPR000330">
    <property type="entry name" value="SNF2_N"/>
</dbReference>
<feature type="region of interest" description="Disordered" evidence="9">
    <location>
        <begin position="29"/>
        <end position="49"/>
    </location>
</feature>
<dbReference type="Pfam" id="PF00271">
    <property type="entry name" value="Helicase_C"/>
    <property type="match status" value="1"/>
</dbReference>
<dbReference type="GO" id="GO:0005524">
    <property type="term" value="F:ATP binding"/>
    <property type="evidence" value="ECO:0007669"/>
    <property type="project" value="UniProtKB-KW"/>
</dbReference>
<comment type="subcellular location">
    <subcellularLocation>
        <location evidence="1">Nucleus</location>
    </subcellularLocation>
</comment>
<keyword evidence="4" id="KW-0378">Hydrolase</keyword>
<feature type="region of interest" description="Disordered" evidence="9">
    <location>
        <begin position="85"/>
        <end position="108"/>
    </location>
</feature>
<dbReference type="CDD" id="cd18793">
    <property type="entry name" value="SF2_C_SNF"/>
    <property type="match status" value="1"/>
</dbReference>
<feature type="compositionally biased region" description="Low complexity" evidence="9">
    <location>
        <begin position="29"/>
        <end position="43"/>
    </location>
</feature>
<evidence type="ECO:0000313" key="13">
    <source>
        <dbReference type="Proteomes" id="UP000239899"/>
    </source>
</evidence>
<dbReference type="InterPro" id="IPR038718">
    <property type="entry name" value="SNF2-like_sf"/>
</dbReference>
<dbReference type="FunFam" id="3.40.50.10810:FF:000015">
    <property type="entry name" value="lymphoid-specific helicase isoform X1"/>
    <property type="match status" value="1"/>
</dbReference>
<feature type="region of interest" description="Disordered" evidence="9">
    <location>
        <begin position="814"/>
        <end position="840"/>
    </location>
</feature>
<keyword evidence="13" id="KW-1185">Reference proteome</keyword>
<dbReference type="GO" id="GO:0004386">
    <property type="term" value="F:helicase activity"/>
    <property type="evidence" value="ECO:0007669"/>
    <property type="project" value="UniProtKB-KW"/>
</dbReference>
<accession>A0A2P6TDY9</accession>
<dbReference type="InterPro" id="IPR049730">
    <property type="entry name" value="SNF2/RAD54-like_C"/>
</dbReference>
<dbReference type="InterPro" id="IPR014001">
    <property type="entry name" value="Helicase_ATP-bd"/>
</dbReference>
<feature type="compositionally biased region" description="Low complexity" evidence="9">
    <location>
        <begin position="916"/>
        <end position="931"/>
    </location>
</feature>
<evidence type="ECO:0000256" key="4">
    <source>
        <dbReference type="ARBA" id="ARBA00022801"/>
    </source>
</evidence>
<reference evidence="12 13" key="1">
    <citation type="journal article" date="2018" name="Plant J.">
        <title>Genome sequences of Chlorella sorokiniana UTEX 1602 and Micractinium conductrix SAG 241.80: implications to maltose excretion by a green alga.</title>
        <authorList>
            <person name="Arriola M.B."/>
            <person name="Velmurugan N."/>
            <person name="Zhang Y."/>
            <person name="Plunkett M.H."/>
            <person name="Hondzo H."/>
            <person name="Barney B.M."/>
        </authorList>
    </citation>
    <scope>NUCLEOTIDE SEQUENCE [LARGE SCALE GENOMIC DNA]</scope>
    <source>
        <strain evidence="13">UTEX 1602</strain>
    </source>
</reference>
<evidence type="ECO:0000256" key="7">
    <source>
        <dbReference type="ARBA" id="ARBA00023054"/>
    </source>
</evidence>
<keyword evidence="7" id="KW-0175">Coiled coil</keyword>
<evidence type="ECO:0000313" key="12">
    <source>
        <dbReference type="EMBL" id="PRW20842.1"/>
    </source>
</evidence>
<evidence type="ECO:0000256" key="2">
    <source>
        <dbReference type="ARBA" id="ARBA00007025"/>
    </source>
</evidence>
<dbReference type="AlphaFoldDB" id="A0A2P6TDY9"/>
<evidence type="ECO:0000256" key="8">
    <source>
        <dbReference type="ARBA" id="ARBA00023242"/>
    </source>
</evidence>
<name>A0A2P6TDY9_CHLSO</name>
<sequence length="1022" mass="110733">MNSRRMTKKPAVAALAPEEPAAAAACGKAAAAGDAEPGAGATAVASHHLKKRPEMARVDSVGLVSNDSLNEEEVEHFFAPEAACEEEERLRKEREERQAAEAAADPPADAALDQAKFSQLEALLNRSQMYTQFLTEQISTVEEKHQEAAEAAAEQKAGGRKRGRGAAGAGPSKKGKPDLEALTQEMCPGFNGALRDYQLKGVKWLISLWSNGLNGILADQMGLGKTVQTIGFLCHLRNAGHINGPYLVLGPLSTLTNWVSEFERWAPDFPVVLYHGTKQERQAIRSKRMPVGKVDCSFPVVVTSYEILLSDIKFMAKYHWKYIVVDEGHRLKNMNCKLIRELKTLHAENKLLLTGTPLQNNLAELWSLLNFLLPDVFSSLENFESWFDFTSAVGKSDADKEILAQEQRNKVVSKLHQILKPFLLRRVKTDVETSLPGKMEVILYAGMSDKQKELNQQLRDRTLNEEMSKMAKGRGGPTVASLNNVLMQMRKNCNHPDLITGPFDGSVFFPSPEELVRDCGKMALLERLLNRLLPNGHKVLIFSQMTTMLDLLSSYLDAREVQHCRIDGSISWQERQEAMKQFNTEDACKVFLLSTRAGGLGINLTAADTCIIYDSDWNPHQDLQAMDRCHRIGQQKPVLVLRLATAHSVEGKMLRRANEKLMLERLVIKKGAFLDVSGGESKASSLKADELLDLLKADISLNDVPQSGEPDQATLDRILDRGHLAANKERPYPESGVGYEVVAQIDGSGLLKGVDSCFTSWQPADGAAAAAAASAAVLRPAAAMHASLPASCAFTFGPPLPACPPVLCLASEDMPGTPSASSPGAADCSSPPPPVDTASMELRPTSRFDALFLAAQQELGSVSSSASQPTQLTCVPAAAKRTQRGSSSSSAGSTGGSRPAKASGPSRLAAVSGRCSKPQRSSARAAAKRQAVLPPKQPLPSVASVLQLQPVPALMTPRLAASLRRVIVMRALVTALLQAPSASLASCRTQHMAAKLAPLLPAGQQAEEQQQLEEARRFLRLF</sequence>
<feature type="domain" description="Helicase ATP-binding" evidence="10">
    <location>
        <begin position="206"/>
        <end position="375"/>
    </location>
</feature>
<keyword evidence="5 12" id="KW-0347">Helicase</keyword>
<evidence type="ECO:0000259" key="11">
    <source>
        <dbReference type="PROSITE" id="PS51194"/>
    </source>
</evidence>
<dbReference type="PANTHER" id="PTHR10799">
    <property type="entry name" value="SNF2/RAD54 HELICASE FAMILY"/>
    <property type="match status" value="1"/>
</dbReference>
<dbReference type="InterPro" id="IPR027417">
    <property type="entry name" value="P-loop_NTPase"/>
</dbReference>
<comment type="similarity">
    <text evidence="2">Belongs to the SNF2/RAD54 helicase family.</text>
</comment>
<dbReference type="SMART" id="SM00487">
    <property type="entry name" value="DEXDc"/>
    <property type="match status" value="1"/>
</dbReference>
<evidence type="ECO:0000256" key="6">
    <source>
        <dbReference type="ARBA" id="ARBA00022840"/>
    </source>
</evidence>
<keyword evidence="8" id="KW-0539">Nucleus</keyword>
<dbReference type="SUPFAM" id="SSF52540">
    <property type="entry name" value="P-loop containing nucleoside triphosphate hydrolases"/>
    <property type="match status" value="2"/>
</dbReference>
<dbReference type="GO" id="GO:0005634">
    <property type="term" value="C:nucleus"/>
    <property type="evidence" value="ECO:0007669"/>
    <property type="project" value="UniProtKB-SubCell"/>
</dbReference>
<keyword evidence="3" id="KW-0547">Nucleotide-binding</keyword>
<dbReference type="STRING" id="3076.A0A2P6TDY9"/>
<dbReference type="Proteomes" id="UP000239899">
    <property type="component" value="Unassembled WGS sequence"/>
</dbReference>
<dbReference type="GO" id="GO:0016787">
    <property type="term" value="F:hydrolase activity"/>
    <property type="evidence" value="ECO:0007669"/>
    <property type="project" value="UniProtKB-KW"/>
</dbReference>
<evidence type="ECO:0000259" key="10">
    <source>
        <dbReference type="PROSITE" id="PS51192"/>
    </source>
</evidence>
<dbReference type="OrthoDB" id="5857104at2759"/>
<dbReference type="Pfam" id="PF00176">
    <property type="entry name" value="SNF2-rel_dom"/>
    <property type="match status" value="1"/>
</dbReference>
<protein>
    <submittedName>
        <fullName evidence="12">ATP-dependent DNA helicase DDM1 isoform X1</fullName>
    </submittedName>
</protein>
<feature type="compositionally biased region" description="Basic and acidic residues" evidence="9">
    <location>
        <begin position="88"/>
        <end position="99"/>
    </location>
</feature>